<dbReference type="Gene3D" id="3.30.40.10">
    <property type="entry name" value="Zinc/RING finger domain, C3HC4 (zinc finger)"/>
    <property type="match status" value="1"/>
</dbReference>
<proteinExistence type="predicted"/>
<dbReference type="InterPro" id="IPR024766">
    <property type="entry name" value="Znf_RING_H2"/>
</dbReference>
<dbReference type="AlphaFoldDB" id="A0A6C0DCQ8"/>
<evidence type="ECO:0000256" key="4">
    <source>
        <dbReference type="ARBA" id="ARBA00022723"/>
    </source>
</evidence>
<dbReference type="SMART" id="SM00184">
    <property type="entry name" value="RING"/>
    <property type="match status" value="1"/>
</dbReference>
<accession>A0A6C0DCQ8</accession>
<keyword evidence="3" id="KW-0963">Cytoplasm</keyword>
<keyword evidence="5" id="KW-0863">Zinc-finger</keyword>
<dbReference type="PROSITE" id="PS50089">
    <property type="entry name" value="ZF_RING_2"/>
    <property type="match status" value="1"/>
</dbReference>
<name>A0A6C0DCQ8_9ZZZZ</name>
<evidence type="ECO:0000256" key="7">
    <source>
        <dbReference type="ARBA" id="ARBA00022833"/>
    </source>
</evidence>
<protein>
    <recommendedName>
        <fullName evidence="8">RING-type domain-containing protein</fullName>
    </recommendedName>
</protein>
<keyword evidence="7" id="KW-0862">Zinc</keyword>
<evidence type="ECO:0000256" key="2">
    <source>
        <dbReference type="ARBA" id="ARBA00004906"/>
    </source>
</evidence>
<dbReference type="InterPro" id="IPR013083">
    <property type="entry name" value="Znf_RING/FYVE/PHD"/>
</dbReference>
<dbReference type="GO" id="GO:0005737">
    <property type="term" value="C:cytoplasm"/>
    <property type="evidence" value="ECO:0007669"/>
    <property type="project" value="UniProtKB-SubCell"/>
</dbReference>
<evidence type="ECO:0000256" key="1">
    <source>
        <dbReference type="ARBA" id="ARBA00004496"/>
    </source>
</evidence>
<reference evidence="9" key="1">
    <citation type="journal article" date="2020" name="Nature">
        <title>Giant virus diversity and host interactions through global metagenomics.</title>
        <authorList>
            <person name="Schulz F."/>
            <person name="Roux S."/>
            <person name="Paez-Espino D."/>
            <person name="Jungbluth S."/>
            <person name="Walsh D.A."/>
            <person name="Denef V.J."/>
            <person name="McMahon K.D."/>
            <person name="Konstantinidis K.T."/>
            <person name="Eloe-Fadrosh E.A."/>
            <person name="Kyrpides N.C."/>
            <person name="Woyke T."/>
        </authorList>
    </citation>
    <scope>NUCLEOTIDE SEQUENCE</scope>
    <source>
        <strain evidence="9">GVMAG-M-3300023174-131</strain>
    </source>
</reference>
<dbReference type="GO" id="GO:0008270">
    <property type="term" value="F:zinc ion binding"/>
    <property type="evidence" value="ECO:0007669"/>
    <property type="project" value="UniProtKB-KW"/>
</dbReference>
<dbReference type="PANTHER" id="PTHR11210">
    <property type="entry name" value="RING BOX"/>
    <property type="match status" value="1"/>
</dbReference>
<dbReference type="InterPro" id="IPR001841">
    <property type="entry name" value="Znf_RING"/>
</dbReference>
<evidence type="ECO:0000313" key="9">
    <source>
        <dbReference type="EMBL" id="QHT13415.1"/>
    </source>
</evidence>
<sequence>MESKIKINNIRLLNSWCYNLKNNTDCTICRCNLNCNSIYAQEKGTESNVVFGICGHTFHYECIDPWIKSNPHCPICSSKWTYAK</sequence>
<keyword evidence="6" id="KW-0833">Ubl conjugation pathway</keyword>
<evidence type="ECO:0000256" key="6">
    <source>
        <dbReference type="ARBA" id="ARBA00022786"/>
    </source>
</evidence>
<evidence type="ECO:0000259" key="8">
    <source>
        <dbReference type="PROSITE" id="PS50089"/>
    </source>
</evidence>
<keyword evidence="4" id="KW-0479">Metal-binding</keyword>
<evidence type="ECO:0000256" key="3">
    <source>
        <dbReference type="ARBA" id="ARBA00022490"/>
    </source>
</evidence>
<dbReference type="InterPro" id="IPR051031">
    <property type="entry name" value="RING-box_E3_Ubiquitin_Ligase"/>
</dbReference>
<dbReference type="Pfam" id="PF12678">
    <property type="entry name" value="zf-rbx1"/>
    <property type="match status" value="1"/>
</dbReference>
<evidence type="ECO:0000256" key="5">
    <source>
        <dbReference type="ARBA" id="ARBA00022771"/>
    </source>
</evidence>
<comment type="subcellular location">
    <subcellularLocation>
        <location evidence="1">Cytoplasm</location>
    </subcellularLocation>
</comment>
<dbReference type="EMBL" id="MN739567">
    <property type="protein sequence ID" value="QHT13415.1"/>
    <property type="molecule type" value="Genomic_DNA"/>
</dbReference>
<comment type="pathway">
    <text evidence="2">Protein modification; protein ubiquitination.</text>
</comment>
<dbReference type="SUPFAM" id="SSF57850">
    <property type="entry name" value="RING/U-box"/>
    <property type="match status" value="1"/>
</dbReference>
<organism evidence="9">
    <name type="scientific">viral metagenome</name>
    <dbReference type="NCBI Taxonomy" id="1070528"/>
    <lineage>
        <taxon>unclassified sequences</taxon>
        <taxon>metagenomes</taxon>
        <taxon>organismal metagenomes</taxon>
    </lineage>
</organism>
<feature type="domain" description="RING-type" evidence="8">
    <location>
        <begin position="26"/>
        <end position="77"/>
    </location>
</feature>